<dbReference type="InterPro" id="IPR015943">
    <property type="entry name" value="WD40/YVTN_repeat-like_dom_sf"/>
</dbReference>
<dbReference type="InterPro" id="IPR011964">
    <property type="entry name" value="YVTN_b-propeller_repeat"/>
</dbReference>
<accession>A0ABV9HR20</accession>
<comment type="caution">
    <text evidence="2">The sequence shown here is derived from an EMBL/GenBank/DDBJ whole genome shotgun (WGS) entry which is preliminary data.</text>
</comment>
<evidence type="ECO:0000313" key="2">
    <source>
        <dbReference type="EMBL" id="MFC4632602.1"/>
    </source>
</evidence>
<dbReference type="Gene3D" id="2.130.10.10">
    <property type="entry name" value="YVTN repeat-like/Quinoprotein amine dehydrogenase"/>
    <property type="match status" value="1"/>
</dbReference>
<dbReference type="RefSeq" id="WP_379976803.1">
    <property type="nucleotide sequence ID" value="NZ_JBHSFV010000001.1"/>
</dbReference>
<keyword evidence="3" id="KW-1185">Reference proteome</keyword>
<protein>
    <submittedName>
        <fullName evidence="2">YncE family protein</fullName>
    </submittedName>
</protein>
<sequence length="362" mass="39360">MKFYKLLWIAIFGTLFLYACSNDDDVFTPDPDPDPEEVLPFENGFLVTNQGPFNTGFGSVDFVDASLTTADTYIYQDVNDDNLGNIVQSIGFSGDLAYVIANNSNRITVVNRFTFEEVGRIETGLNNPRYFIDANGKGYVSNWGDPTIATDDFIAVIDLTTNTVTGTIPVGEGPEEMIFNRFNLYVANQGGFGVNDIVTVIDPTIDMVTSTINVGDVPNSMQLDSDGNLWVLAGGSPAFTGNETPGTLTRINTSSNQVITTFVFGAQDHPNYLNIAGDDLYYFLAGDVFKTTTANFQIPSTPELSGMSFFNMFVVNNGTTLIGCNAGDFASNGTLEIYNLQDNTLTRTLNVGIIPDNVYVNP</sequence>
<dbReference type="InterPro" id="IPR031815">
    <property type="entry name" value="DUF5074"/>
</dbReference>
<organism evidence="2 3">
    <name type="scientific">Dokdonia ponticola</name>
    <dbReference type="NCBI Taxonomy" id="2041041"/>
    <lineage>
        <taxon>Bacteria</taxon>
        <taxon>Pseudomonadati</taxon>
        <taxon>Bacteroidota</taxon>
        <taxon>Flavobacteriia</taxon>
        <taxon>Flavobacteriales</taxon>
        <taxon>Flavobacteriaceae</taxon>
        <taxon>Dokdonia</taxon>
    </lineage>
</organism>
<dbReference type="PANTHER" id="PTHR47197">
    <property type="entry name" value="PROTEIN NIRF"/>
    <property type="match status" value="1"/>
</dbReference>
<dbReference type="EMBL" id="JBHSFV010000001">
    <property type="protein sequence ID" value="MFC4632602.1"/>
    <property type="molecule type" value="Genomic_DNA"/>
</dbReference>
<feature type="chain" id="PRO_5047421273" evidence="1">
    <location>
        <begin position="20"/>
        <end position="362"/>
    </location>
</feature>
<dbReference type="PROSITE" id="PS51257">
    <property type="entry name" value="PROKAR_LIPOPROTEIN"/>
    <property type="match status" value="1"/>
</dbReference>
<gene>
    <name evidence="2" type="ORF">ACFO3O_01710</name>
</gene>
<feature type="signal peptide" evidence="1">
    <location>
        <begin position="1"/>
        <end position="19"/>
    </location>
</feature>
<evidence type="ECO:0000313" key="3">
    <source>
        <dbReference type="Proteomes" id="UP001596043"/>
    </source>
</evidence>
<name>A0ABV9HR20_9FLAO</name>
<dbReference type="SUPFAM" id="SSF51004">
    <property type="entry name" value="C-terminal (heme d1) domain of cytochrome cd1-nitrite reductase"/>
    <property type="match status" value="1"/>
</dbReference>
<dbReference type="NCBIfam" id="TIGR02276">
    <property type="entry name" value="beta_rpt_yvtn"/>
    <property type="match status" value="1"/>
</dbReference>
<keyword evidence="1" id="KW-0732">Signal</keyword>
<dbReference type="Proteomes" id="UP001596043">
    <property type="component" value="Unassembled WGS sequence"/>
</dbReference>
<reference evidence="3" key="1">
    <citation type="journal article" date="2019" name="Int. J. Syst. Evol. Microbiol.">
        <title>The Global Catalogue of Microorganisms (GCM) 10K type strain sequencing project: providing services to taxonomists for standard genome sequencing and annotation.</title>
        <authorList>
            <consortium name="The Broad Institute Genomics Platform"/>
            <consortium name="The Broad Institute Genome Sequencing Center for Infectious Disease"/>
            <person name="Wu L."/>
            <person name="Ma J."/>
        </authorList>
    </citation>
    <scope>NUCLEOTIDE SEQUENCE [LARGE SCALE GENOMIC DNA]</scope>
    <source>
        <strain evidence="3">YJ-61-S</strain>
    </source>
</reference>
<evidence type="ECO:0000256" key="1">
    <source>
        <dbReference type="SAM" id="SignalP"/>
    </source>
</evidence>
<dbReference type="Pfam" id="PF16819">
    <property type="entry name" value="DUF5074"/>
    <property type="match status" value="1"/>
</dbReference>
<dbReference type="InterPro" id="IPR011048">
    <property type="entry name" value="Haem_d1_sf"/>
</dbReference>
<dbReference type="InterPro" id="IPR051200">
    <property type="entry name" value="Host-pathogen_enzymatic-act"/>
</dbReference>
<proteinExistence type="predicted"/>
<dbReference type="PANTHER" id="PTHR47197:SF3">
    <property type="entry name" value="DIHYDRO-HEME D1 DEHYDROGENASE"/>
    <property type="match status" value="1"/>
</dbReference>